<dbReference type="InterPro" id="IPR036397">
    <property type="entry name" value="RNaseH_sf"/>
</dbReference>
<dbReference type="EMBL" id="CP092878">
    <property type="protein sequence ID" value="UYV78704.1"/>
    <property type="molecule type" value="Genomic_DNA"/>
</dbReference>
<evidence type="ECO:0000313" key="2">
    <source>
        <dbReference type="Proteomes" id="UP001235939"/>
    </source>
</evidence>
<dbReference type="PANTHER" id="PTHR46060:SF3">
    <property type="entry name" value="PROTEIN GVQW3"/>
    <property type="match status" value="1"/>
</dbReference>
<evidence type="ECO:0008006" key="3">
    <source>
        <dbReference type="Google" id="ProtNLM"/>
    </source>
</evidence>
<sequence>MGDAIAPLDSHISEFPVHGYRSGSGLTTPFLNSDKTINSEVHCQDLQAIHLKLPEKMPSLVYRKGVILLHDNARPHSAFTTQQNITLLIHLICPLPISIFFEDLDHFLHGKRLINWRNMKNAFLDSLASKQPDFY</sequence>
<keyword evidence="2" id="KW-1185">Reference proteome</keyword>
<proteinExistence type="predicted"/>
<dbReference type="InterPro" id="IPR052709">
    <property type="entry name" value="Transposase-MT_Hybrid"/>
</dbReference>
<evidence type="ECO:0000313" key="1">
    <source>
        <dbReference type="EMBL" id="UYV78704.1"/>
    </source>
</evidence>
<accession>A0ABY6LBZ6</accession>
<reference evidence="1 2" key="1">
    <citation type="submission" date="2022-01" db="EMBL/GenBank/DDBJ databases">
        <title>A chromosomal length assembly of Cordylochernes scorpioides.</title>
        <authorList>
            <person name="Zeh D."/>
            <person name="Zeh J."/>
        </authorList>
    </citation>
    <scope>NUCLEOTIDE SEQUENCE [LARGE SCALE GENOMIC DNA]</scope>
    <source>
        <strain evidence="1">IN4F17</strain>
        <tissue evidence="1">Whole Body</tissue>
    </source>
</reference>
<gene>
    <name evidence="1" type="ORF">LAZ67_16002493</name>
</gene>
<protein>
    <recommendedName>
        <fullName evidence="3">Transposase</fullName>
    </recommendedName>
</protein>
<dbReference type="PANTHER" id="PTHR46060">
    <property type="entry name" value="MARINER MOS1 TRANSPOSASE-LIKE PROTEIN"/>
    <property type="match status" value="1"/>
</dbReference>
<organism evidence="1 2">
    <name type="scientific">Cordylochernes scorpioides</name>
    <dbReference type="NCBI Taxonomy" id="51811"/>
    <lineage>
        <taxon>Eukaryota</taxon>
        <taxon>Metazoa</taxon>
        <taxon>Ecdysozoa</taxon>
        <taxon>Arthropoda</taxon>
        <taxon>Chelicerata</taxon>
        <taxon>Arachnida</taxon>
        <taxon>Pseudoscorpiones</taxon>
        <taxon>Cheliferoidea</taxon>
        <taxon>Chernetidae</taxon>
        <taxon>Cordylochernes</taxon>
    </lineage>
</organism>
<dbReference type="Proteomes" id="UP001235939">
    <property type="component" value="Chromosome 16"/>
</dbReference>
<dbReference type="Gene3D" id="3.30.420.10">
    <property type="entry name" value="Ribonuclease H-like superfamily/Ribonuclease H"/>
    <property type="match status" value="1"/>
</dbReference>
<name>A0ABY6LBZ6_9ARAC</name>